<dbReference type="Pfam" id="PF01715">
    <property type="entry name" value="IPPT"/>
    <property type="match status" value="1"/>
</dbReference>
<reference evidence="14 15" key="1">
    <citation type="submission" date="2015-03" db="EMBL/GenBank/DDBJ databases">
        <title>Caedibacter varicaedens, whole genome shotgun sequence.</title>
        <authorList>
            <person name="Suzuki H."/>
            <person name="Dapper A.L."/>
            <person name="Gibson A.K."/>
            <person name="Jackson C."/>
            <person name="Lee H."/>
            <person name="Pejaver V.R."/>
            <person name="Doak T."/>
            <person name="Lynch M."/>
        </authorList>
    </citation>
    <scope>NUCLEOTIDE SEQUENCE [LARGE SCALE GENOMIC DNA]</scope>
</reference>
<evidence type="ECO:0000256" key="10">
    <source>
        <dbReference type="HAMAP-Rule" id="MF_00185"/>
    </source>
</evidence>
<accession>A0A0K8MAD9</accession>
<sequence>MAILQKAVAIVIAGPTASGKSHLALELAQAFNGVIINADSVQLYENLSILSAQPTPDDFCKATHRLYGILPGEKNCTAALWCEMARDILQECCQNRKLPLITGGTGFYLKALMEGLVPTPPIPKEIRDKTIARCHEIGLKNLFREVEGFDPDIAKRLQVQDQQRIMRAWEVYHFTGKPLSVWQASPRVLYAPEYTFLSVYLNPPREKLLQKADSRLNKMIEQGALAEVKSLLDKKIPRSAPVFKALGALQLADYLEGLITLEKALEKTRKITHNYIKRQQTWFRHQLATPYRIDDFYCEDTFRYVQSVIKEFNY</sequence>
<dbReference type="OrthoDB" id="9776390at2"/>
<feature type="region of interest" description="Interaction with substrate tRNA" evidence="10">
    <location>
        <begin position="39"/>
        <end position="42"/>
    </location>
</feature>
<dbReference type="InterPro" id="IPR018022">
    <property type="entry name" value="IPT"/>
</dbReference>
<comment type="cofactor">
    <cofactor evidence="1 10">
        <name>Mg(2+)</name>
        <dbReference type="ChEBI" id="CHEBI:18420"/>
    </cofactor>
</comment>
<keyword evidence="5 10" id="KW-0819">tRNA processing</keyword>
<dbReference type="AlphaFoldDB" id="A0A0K8MAD9"/>
<dbReference type="GO" id="GO:0006400">
    <property type="term" value="P:tRNA modification"/>
    <property type="evidence" value="ECO:0007669"/>
    <property type="project" value="TreeGrafter"/>
</dbReference>
<dbReference type="EMBL" id="BBVC01000002">
    <property type="protein sequence ID" value="GAO97412.1"/>
    <property type="molecule type" value="Genomic_DNA"/>
</dbReference>
<dbReference type="PANTHER" id="PTHR11088:SF60">
    <property type="entry name" value="TRNA DIMETHYLALLYLTRANSFERASE"/>
    <property type="match status" value="1"/>
</dbReference>
<dbReference type="NCBIfam" id="TIGR00174">
    <property type="entry name" value="miaA"/>
    <property type="match status" value="1"/>
</dbReference>
<keyword evidence="6 10" id="KW-0547">Nucleotide-binding</keyword>
<comment type="function">
    <text evidence="2 10 12">Catalyzes the transfer of a dimethylallyl group onto the adenine at position 37 in tRNAs that read codons beginning with uridine, leading to the formation of N6-(dimethylallyl)adenosine (i(6)A).</text>
</comment>
<dbReference type="Gene3D" id="3.40.50.300">
    <property type="entry name" value="P-loop containing nucleotide triphosphate hydrolases"/>
    <property type="match status" value="1"/>
</dbReference>
<comment type="subunit">
    <text evidence="10">Monomer.</text>
</comment>
<feature type="binding site" evidence="10">
    <location>
        <begin position="16"/>
        <end position="21"/>
    </location>
    <ligand>
        <name>substrate</name>
    </ligand>
</feature>
<evidence type="ECO:0000256" key="5">
    <source>
        <dbReference type="ARBA" id="ARBA00022694"/>
    </source>
</evidence>
<evidence type="ECO:0000313" key="14">
    <source>
        <dbReference type="EMBL" id="GAO97412.1"/>
    </source>
</evidence>
<dbReference type="EC" id="2.5.1.75" evidence="10"/>
<dbReference type="GO" id="GO:0005524">
    <property type="term" value="F:ATP binding"/>
    <property type="evidence" value="ECO:0007669"/>
    <property type="project" value="UniProtKB-UniRule"/>
</dbReference>
<dbReference type="GO" id="GO:0052381">
    <property type="term" value="F:tRNA dimethylallyltransferase activity"/>
    <property type="evidence" value="ECO:0007669"/>
    <property type="project" value="UniProtKB-UniRule"/>
</dbReference>
<gene>
    <name evidence="10 14" type="primary">miaA</name>
    <name evidence="14" type="ORF">Cva_00043</name>
</gene>
<dbReference type="InterPro" id="IPR039657">
    <property type="entry name" value="Dimethylallyltransferase"/>
</dbReference>
<dbReference type="InterPro" id="IPR027417">
    <property type="entry name" value="P-loop_NTPase"/>
</dbReference>
<name>A0A0K8MAD9_9PROT</name>
<proteinExistence type="inferred from homology"/>
<evidence type="ECO:0000256" key="13">
    <source>
        <dbReference type="RuleBase" id="RU003785"/>
    </source>
</evidence>
<dbReference type="PANTHER" id="PTHR11088">
    <property type="entry name" value="TRNA DIMETHYLALLYLTRANSFERASE"/>
    <property type="match status" value="1"/>
</dbReference>
<dbReference type="SUPFAM" id="SSF52540">
    <property type="entry name" value="P-loop containing nucleoside triphosphate hydrolases"/>
    <property type="match status" value="2"/>
</dbReference>
<evidence type="ECO:0000256" key="9">
    <source>
        <dbReference type="ARBA" id="ARBA00049563"/>
    </source>
</evidence>
<evidence type="ECO:0000256" key="12">
    <source>
        <dbReference type="RuleBase" id="RU003784"/>
    </source>
</evidence>
<keyword evidence="4 10" id="KW-0808">Transferase</keyword>
<comment type="catalytic activity">
    <reaction evidence="9 10 11">
        <text>adenosine(37) in tRNA + dimethylallyl diphosphate = N(6)-dimethylallyladenosine(37) in tRNA + diphosphate</text>
        <dbReference type="Rhea" id="RHEA:26482"/>
        <dbReference type="Rhea" id="RHEA-COMP:10162"/>
        <dbReference type="Rhea" id="RHEA-COMP:10375"/>
        <dbReference type="ChEBI" id="CHEBI:33019"/>
        <dbReference type="ChEBI" id="CHEBI:57623"/>
        <dbReference type="ChEBI" id="CHEBI:74411"/>
        <dbReference type="ChEBI" id="CHEBI:74415"/>
        <dbReference type="EC" id="2.5.1.75"/>
    </reaction>
</comment>
<organism evidence="14 15">
    <name type="scientific">Caedimonas varicaedens</name>
    <dbReference type="NCBI Taxonomy" id="1629334"/>
    <lineage>
        <taxon>Bacteria</taxon>
        <taxon>Pseudomonadati</taxon>
        <taxon>Pseudomonadota</taxon>
        <taxon>Alphaproteobacteria</taxon>
        <taxon>Holosporales</taxon>
        <taxon>Caedimonadaceae</taxon>
        <taxon>Caedimonas</taxon>
    </lineage>
</organism>
<feature type="site" description="Interaction with substrate tRNA" evidence="10">
    <location>
        <position position="127"/>
    </location>
</feature>
<evidence type="ECO:0000256" key="11">
    <source>
        <dbReference type="RuleBase" id="RU003783"/>
    </source>
</evidence>
<keyword evidence="15" id="KW-1185">Reference proteome</keyword>
<comment type="caution">
    <text evidence="10">Lacks conserved residue(s) required for the propagation of feature annotation.</text>
</comment>
<evidence type="ECO:0000313" key="15">
    <source>
        <dbReference type="Proteomes" id="UP000036771"/>
    </source>
</evidence>
<comment type="similarity">
    <text evidence="3 10 13">Belongs to the IPP transferase family.</text>
</comment>
<evidence type="ECO:0000256" key="7">
    <source>
        <dbReference type="ARBA" id="ARBA00022840"/>
    </source>
</evidence>
<feature type="binding site" evidence="10">
    <location>
        <begin position="14"/>
        <end position="21"/>
    </location>
    <ligand>
        <name>ATP</name>
        <dbReference type="ChEBI" id="CHEBI:30616"/>
    </ligand>
</feature>
<dbReference type="Proteomes" id="UP000036771">
    <property type="component" value="Unassembled WGS sequence"/>
</dbReference>
<evidence type="ECO:0000256" key="6">
    <source>
        <dbReference type="ARBA" id="ARBA00022741"/>
    </source>
</evidence>
<dbReference type="Gene3D" id="1.10.20.140">
    <property type="match status" value="1"/>
</dbReference>
<feature type="site" description="Interaction with substrate tRNA" evidence="10">
    <location>
        <position position="105"/>
    </location>
</feature>
<evidence type="ECO:0000256" key="3">
    <source>
        <dbReference type="ARBA" id="ARBA00005842"/>
    </source>
</evidence>
<dbReference type="HAMAP" id="MF_00185">
    <property type="entry name" value="IPP_trans"/>
    <property type="match status" value="1"/>
</dbReference>
<evidence type="ECO:0000256" key="2">
    <source>
        <dbReference type="ARBA" id="ARBA00003213"/>
    </source>
</evidence>
<evidence type="ECO:0000256" key="4">
    <source>
        <dbReference type="ARBA" id="ARBA00022679"/>
    </source>
</evidence>
<evidence type="ECO:0000256" key="1">
    <source>
        <dbReference type="ARBA" id="ARBA00001946"/>
    </source>
</evidence>
<feature type="region of interest" description="Interaction with substrate tRNA" evidence="10">
    <location>
        <begin position="163"/>
        <end position="167"/>
    </location>
</feature>
<keyword evidence="7 10" id="KW-0067">ATP-binding</keyword>
<dbReference type="STRING" id="1629334.Cva_00043"/>
<comment type="caution">
    <text evidence="14">The sequence shown here is derived from an EMBL/GenBank/DDBJ whole genome shotgun (WGS) entry which is preliminary data.</text>
</comment>
<keyword evidence="8 10" id="KW-0460">Magnesium</keyword>
<evidence type="ECO:0000256" key="8">
    <source>
        <dbReference type="ARBA" id="ARBA00022842"/>
    </source>
</evidence>
<protein>
    <recommendedName>
        <fullName evidence="10">tRNA dimethylallyltransferase</fullName>
        <ecNumber evidence="10">2.5.1.75</ecNumber>
    </recommendedName>
    <alternativeName>
        <fullName evidence="10">Dimethylallyl diphosphate:tRNA dimethylallyltransferase</fullName>
        <shortName evidence="10">DMAPP:tRNA dimethylallyltransferase</shortName>
        <shortName evidence="10">DMATase</shortName>
    </alternativeName>
    <alternativeName>
        <fullName evidence="10">Isopentenyl-diphosphate:tRNA isopentenyltransferase</fullName>
        <shortName evidence="10">IPP transferase</shortName>
        <shortName evidence="10">IPPT</shortName>
        <shortName evidence="10">IPTase</shortName>
    </alternativeName>
</protein>